<protein>
    <submittedName>
        <fullName evidence="2">Phage holin, lambda family</fullName>
    </submittedName>
</protein>
<keyword evidence="1" id="KW-0472">Membrane</keyword>
<dbReference type="RefSeq" id="WP_143488723.1">
    <property type="nucleotide sequence ID" value="NZ_VJOY01000008.1"/>
</dbReference>
<feature type="transmembrane region" description="Helical" evidence="1">
    <location>
        <begin position="45"/>
        <end position="66"/>
    </location>
</feature>
<dbReference type="OrthoDB" id="6711255at2"/>
<proteinExistence type="predicted"/>
<gene>
    <name evidence="2" type="ORF">FM069_12690</name>
</gene>
<dbReference type="AlphaFoldDB" id="A0A553GY19"/>
<evidence type="ECO:0000256" key="1">
    <source>
        <dbReference type="SAM" id="Phobius"/>
    </source>
</evidence>
<feature type="transmembrane region" description="Helical" evidence="1">
    <location>
        <begin position="72"/>
        <end position="95"/>
    </location>
</feature>
<comment type="caution">
    <text evidence="2">The sequence shown here is derived from an EMBL/GenBank/DDBJ whole genome shotgun (WGS) entry which is preliminary data.</text>
</comment>
<dbReference type="NCBIfam" id="TIGR01594">
    <property type="entry name" value="holin_lambda"/>
    <property type="match status" value="1"/>
</dbReference>
<dbReference type="Proteomes" id="UP000315235">
    <property type="component" value="Unassembled WGS sequence"/>
</dbReference>
<feature type="transmembrane region" description="Helical" evidence="1">
    <location>
        <begin position="20"/>
        <end position="38"/>
    </location>
</feature>
<evidence type="ECO:0000313" key="2">
    <source>
        <dbReference type="EMBL" id="TRX74395.1"/>
    </source>
</evidence>
<evidence type="ECO:0000313" key="3">
    <source>
        <dbReference type="Proteomes" id="UP000315235"/>
    </source>
</evidence>
<keyword evidence="1" id="KW-1133">Transmembrane helix</keyword>
<reference evidence="2 3" key="1">
    <citation type="submission" date="2019-07" db="EMBL/GenBank/DDBJ databases">
        <title>Pseudomonas mangiferae sp. nov., isolated from bark of mango tree in Thailand.</title>
        <authorList>
            <person name="Srisuk N."/>
            <person name="Anurat P."/>
        </authorList>
    </citation>
    <scope>NUCLEOTIDE SEQUENCE [LARGE SCALE GENOMIC DNA]</scope>
    <source>
        <strain evidence="2 3">DMKU_BBB3-04</strain>
    </source>
</reference>
<name>A0A553GY19_9PSED</name>
<dbReference type="EMBL" id="VJOY01000008">
    <property type="protein sequence ID" value="TRX74395.1"/>
    <property type="molecule type" value="Genomic_DNA"/>
</dbReference>
<dbReference type="Pfam" id="PF05106">
    <property type="entry name" value="Phage_holin_3_1"/>
    <property type="match status" value="1"/>
</dbReference>
<keyword evidence="3" id="KW-1185">Reference proteome</keyword>
<sequence>MSDKDPLFWASLWQAFSLPIPWQGALMASVIATLRALYDGTDLRAFRILLEALLCGALSLSAASLIEYMAWPAGLAIAIGGGIGFLGVGSVRELLLRWSGRRLDK</sequence>
<organism evidence="2 3">
    <name type="scientific">Pseudomonas mangiferae</name>
    <dbReference type="NCBI Taxonomy" id="2593654"/>
    <lineage>
        <taxon>Bacteria</taxon>
        <taxon>Pseudomonadati</taxon>
        <taxon>Pseudomonadota</taxon>
        <taxon>Gammaproteobacteria</taxon>
        <taxon>Pseudomonadales</taxon>
        <taxon>Pseudomonadaceae</taxon>
        <taxon>Pseudomonas</taxon>
    </lineage>
</organism>
<keyword evidence="1" id="KW-0812">Transmembrane</keyword>
<accession>A0A553GY19</accession>
<dbReference type="InterPro" id="IPR006481">
    <property type="entry name" value="Phage_lambda_GpS_holin"/>
</dbReference>